<keyword evidence="3 6" id="KW-0812">Transmembrane</keyword>
<feature type="domain" description="DUF202" evidence="7">
    <location>
        <begin position="21"/>
        <end position="81"/>
    </location>
</feature>
<feature type="transmembrane region" description="Helical" evidence="6">
    <location>
        <begin position="87"/>
        <end position="115"/>
    </location>
</feature>
<comment type="subcellular location">
    <subcellularLocation>
        <location evidence="1">Cell membrane</location>
        <topology evidence="1">Multi-pass membrane protein</topology>
    </subcellularLocation>
</comment>
<accession>A0A810L9P1</accession>
<evidence type="ECO:0000256" key="2">
    <source>
        <dbReference type="ARBA" id="ARBA00022475"/>
    </source>
</evidence>
<name>A0A810L9P1_9ACTN</name>
<keyword evidence="9" id="KW-1185">Reference proteome</keyword>
<reference evidence="8" key="1">
    <citation type="submission" date="2020-08" db="EMBL/GenBank/DDBJ databases">
        <title>Whole genome shotgun sequence of Actinocatenispora sera NBRC 101916.</title>
        <authorList>
            <person name="Komaki H."/>
            <person name="Tamura T."/>
        </authorList>
    </citation>
    <scope>NUCLEOTIDE SEQUENCE</scope>
    <source>
        <strain evidence="8">NBRC 101916</strain>
    </source>
</reference>
<dbReference type="AlphaFoldDB" id="A0A810L9P1"/>
<organism evidence="8 9">
    <name type="scientific">Actinocatenispora sera</name>
    <dbReference type="NCBI Taxonomy" id="390989"/>
    <lineage>
        <taxon>Bacteria</taxon>
        <taxon>Bacillati</taxon>
        <taxon>Actinomycetota</taxon>
        <taxon>Actinomycetes</taxon>
        <taxon>Micromonosporales</taxon>
        <taxon>Micromonosporaceae</taxon>
        <taxon>Actinocatenispora</taxon>
    </lineage>
</organism>
<keyword evidence="5 6" id="KW-0472">Membrane</keyword>
<proteinExistence type="predicted"/>
<evidence type="ECO:0000256" key="6">
    <source>
        <dbReference type="SAM" id="Phobius"/>
    </source>
</evidence>
<keyword evidence="2" id="KW-1003">Cell membrane</keyword>
<dbReference type="GO" id="GO:0005886">
    <property type="term" value="C:plasma membrane"/>
    <property type="evidence" value="ECO:0007669"/>
    <property type="project" value="UniProtKB-SubCell"/>
</dbReference>
<dbReference type="InterPro" id="IPR003807">
    <property type="entry name" value="DUF202"/>
</dbReference>
<evidence type="ECO:0000256" key="4">
    <source>
        <dbReference type="ARBA" id="ARBA00022989"/>
    </source>
</evidence>
<feature type="transmembrane region" description="Helical" evidence="6">
    <location>
        <begin position="56"/>
        <end position="75"/>
    </location>
</feature>
<evidence type="ECO:0000313" key="9">
    <source>
        <dbReference type="Proteomes" id="UP000680750"/>
    </source>
</evidence>
<evidence type="ECO:0000259" key="7">
    <source>
        <dbReference type="Pfam" id="PF02656"/>
    </source>
</evidence>
<dbReference type="Proteomes" id="UP000680750">
    <property type="component" value="Chromosome"/>
</dbReference>
<sequence length="119" mass="12290">MPDEPAPDADRPTLDRSAAWRDHLANERTYLAWLRSALAVLALGLAAARFGGRGGVAAGAILTVVAIAGLVFGAARYRRGRRTITTGVLPAGGGTAPIIAGVILVVSFLLAFLVLELAD</sequence>
<evidence type="ECO:0000313" key="8">
    <source>
        <dbReference type="EMBL" id="BCJ31021.1"/>
    </source>
</evidence>
<evidence type="ECO:0000256" key="1">
    <source>
        <dbReference type="ARBA" id="ARBA00004651"/>
    </source>
</evidence>
<dbReference type="EMBL" id="AP023354">
    <property type="protein sequence ID" value="BCJ31021.1"/>
    <property type="molecule type" value="Genomic_DNA"/>
</dbReference>
<evidence type="ECO:0000256" key="5">
    <source>
        <dbReference type="ARBA" id="ARBA00023136"/>
    </source>
</evidence>
<gene>
    <name evidence="8" type="ORF">Asera_51290</name>
</gene>
<evidence type="ECO:0000256" key="3">
    <source>
        <dbReference type="ARBA" id="ARBA00022692"/>
    </source>
</evidence>
<feature type="transmembrane region" description="Helical" evidence="6">
    <location>
        <begin position="30"/>
        <end position="50"/>
    </location>
</feature>
<dbReference type="PANTHER" id="PTHR34187">
    <property type="entry name" value="FGR18P"/>
    <property type="match status" value="1"/>
</dbReference>
<dbReference type="PANTHER" id="PTHR34187:SF2">
    <property type="entry name" value="DUF202 DOMAIN-CONTAINING PROTEIN"/>
    <property type="match status" value="1"/>
</dbReference>
<keyword evidence="4 6" id="KW-1133">Transmembrane helix</keyword>
<dbReference type="InterPro" id="IPR052053">
    <property type="entry name" value="IM_YidH-like"/>
</dbReference>
<dbReference type="RefSeq" id="WP_035296693.1">
    <property type="nucleotide sequence ID" value="NZ_AP023354.1"/>
</dbReference>
<dbReference type="Pfam" id="PF02656">
    <property type="entry name" value="DUF202"/>
    <property type="match status" value="1"/>
</dbReference>
<protein>
    <recommendedName>
        <fullName evidence="7">DUF202 domain-containing protein</fullName>
    </recommendedName>
</protein>
<dbReference type="KEGG" id="aser:Asera_51290"/>